<dbReference type="EMBL" id="MAJD01000001">
    <property type="protein sequence ID" value="OBX38112.1"/>
    <property type="molecule type" value="Genomic_DNA"/>
</dbReference>
<accession>A0A1B8P7C4</accession>
<name>A0A1B8P7C4_HALEL</name>
<organism evidence="2 3">
    <name type="scientific">Halomonas elongata</name>
    <dbReference type="NCBI Taxonomy" id="2746"/>
    <lineage>
        <taxon>Bacteria</taxon>
        <taxon>Pseudomonadati</taxon>
        <taxon>Pseudomonadota</taxon>
        <taxon>Gammaproteobacteria</taxon>
        <taxon>Oceanospirillales</taxon>
        <taxon>Halomonadaceae</taxon>
        <taxon>Halomonas</taxon>
    </lineage>
</organism>
<evidence type="ECO:0000313" key="2">
    <source>
        <dbReference type="EMBL" id="OBX38112.1"/>
    </source>
</evidence>
<comment type="caution">
    <text evidence="2">The sequence shown here is derived from an EMBL/GenBank/DDBJ whole genome shotgun (WGS) entry which is preliminary data.</text>
</comment>
<evidence type="ECO:0000256" key="1">
    <source>
        <dbReference type="SAM" id="Phobius"/>
    </source>
</evidence>
<keyword evidence="1" id="KW-0812">Transmembrane</keyword>
<keyword evidence="1" id="KW-1133">Transmembrane helix</keyword>
<gene>
    <name evidence="2" type="ORF">A8U91_02498</name>
</gene>
<proteinExistence type="predicted"/>
<dbReference type="Proteomes" id="UP000092504">
    <property type="component" value="Unassembled WGS sequence"/>
</dbReference>
<reference evidence="2 3" key="1">
    <citation type="submission" date="2016-06" db="EMBL/GenBank/DDBJ databases">
        <title>Genome sequence of halotolerant plant growth promoting strain of Halomonas elongata HEK1 isolated from salterns of Rann of Kutch, Gujarat, India.</title>
        <authorList>
            <person name="Gaba S."/>
            <person name="Singh R.N."/>
            <person name="Abrol S."/>
            <person name="Kaushik R."/>
            <person name="Saxena A.K."/>
        </authorList>
    </citation>
    <scope>NUCLEOTIDE SEQUENCE [LARGE SCALE GENOMIC DNA]</scope>
    <source>
        <strain evidence="2 3">HEK1</strain>
    </source>
</reference>
<sequence>MLYAIVYASPAPELTAEIFTNAGVVLGLVSVVAVAWIKLVMKKPLFKPEPLNEIAKR</sequence>
<evidence type="ECO:0000313" key="3">
    <source>
        <dbReference type="Proteomes" id="UP000092504"/>
    </source>
</evidence>
<dbReference type="AlphaFoldDB" id="A0A1B8P7C4"/>
<keyword evidence="1" id="KW-0472">Membrane</keyword>
<protein>
    <submittedName>
        <fullName evidence="2">Uncharacterized protein</fullName>
    </submittedName>
</protein>
<feature type="transmembrane region" description="Helical" evidence="1">
    <location>
        <begin position="18"/>
        <end position="37"/>
    </location>
</feature>